<dbReference type="PANTHER" id="PTHR15087:SF14">
    <property type="entry name" value="PROTEIN NPAT"/>
    <property type="match status" value="1"/>
</dbReference>
<feature type="compositionally biased region" description="Polar residues" evidence="1">
    <location>
        <begin position="979"/>
        <end position="996"/>
    </location>
</feature>
<dbReference type="InterPro" id="IPR031442">
    <property type="entry name" value="NPAT_C"/>
</dbReference>
<name>A0A2J8X2A1_PONAB</name>
<feature type="compositionally biased region" description="Polar residues" evidence="1">
    <location>
        <begin position="1066"/>
        <end position="1078"/>
    </location>
</feature>
<feature type="region of interest" description="Disordered" evidence="1">
    <location>
        <begin position="1059"/>
        <end position="1078"/>
    </location>
</feature>
<feature type="region of interest" description="Disordered" evidence="1">
    <location>
        <begin position="199"/>
        <end position="231"/>
    </location>
</feature>
<dbReference type="EMBL" id="NDHI03003374">
    <property type="protein sequence ID" value="PNJ76153.1"/>
    <property type="molecule type" value="Genomic_DNA"/>
</dbReference>
<gene>
    <name evidence="3" type="ORF">CR201_G0006249</name>
</gene>
<evidence type="ECO:0000313" key="3">
    <source>
        <dbReference type="EMBL" id="PNJ76153.1"/>
    </source>
</evidence>
<reference evidence="3" key="1">
    <citation type="submission" date="2017-12" db="EMBL/GenBank/DDBJ databases">
        <title>High-resolution comparative analysis of great ape genomes.</title>
        <authorList>
            <person name="Pollen A."/>
            <person name="Hastie A."/>
            <person name="Hormozdiari F."/>
            <person name="Dougherty M."/>
            <person name="Liu R."/>
            <person name="Chaisson M."/>
            <person name="Hoppe E."/>
            <person name="Hill C."/>
            <person name="Pang A."/>
            <person name="Hillier L."/>
            <person name="Baker C."/>
            <person name="Armstrong J."/>
            <person name="Shendure J."/>
            <person name="Paten B."/>
            <person name="Wilson R."/>
            <person name="Chao H."/>
            <person name="Schneider V."/>
            <person name="Ventura M."/>
            <person name="Kronenberg Z."/>
            <person name="Murali S."/>
            <person name="Gordon D."/>
            <person name="Cantsilieris S."/>
            <person name="Munson K."/>
            <person name="Nelson B."/>
            <person name="Raja A."/>
            <person name="Underwood J."/>
            <person name="Diekhans M."/>
            <person name="Fiddes I."/>
            <person name="Haussler D."/>
            <person name="Eichler E."/>
        </authorList>
    </citation>
    <scope>NUCLEOTIDE SEQUENCE [LARGE SCALE GENOMIC DNA]</scope>
    <source>
        <strain evidence="3">Susie</strain>
    </source>
</reference>
<evidence type="ECO:0000259" key="2">
    <source>
        <dbReference type="Pfam" id="PF15712"/>
    </source>
</evidence>
<dbReference type="InterPro" id="IPR006594">
    <property type="entry name" value="LisH"/>
</dbReference>
<feature type="domain" description="Protein NPAT C-terminal" evidence="2">
    <location>
        <begin position="886"/>
        <end position="1310"/>
    </location>
</feature>
<feature type="region of interest" description="Disordered" evidence="1">
    <location>
        <begin position="1139"/>
        <end position="1208"/>
    </location>
</feature>
<dbReference type="GO" id="GO:0003712">
    <property type="term" value="F:transcription coregulator activity"/>
    <property type="evidence" value="ECO:0007669"/>
    <property type="project" value="TreeGrafter"/>
</dbReference>
<feature type="compositionally biased region" description="Polar residues" evidence="1">
    <location>
        <begin position="651"/>
        <end position="668"/>
    </location>
</feature>
<feature type="compositionally biased region" description="Polar residues" evidence="1">
    <location>
        <begin position="1266"/>
        <end position="1277"/>
    </location>
</feature>
<feature type="compositionally biased region" description="Low complexity" evidence="1">
    <location>
        <begin position="609"/>
        <end position="622"/>
    </location>
</feature>
<feature type="compositionally biased region" description="Polar residues" evidence="1">
    <location>
        <begin position="1231"/>
        <end position="1248"/>
    </location>
</feature>
<protein>
    <submittedName>
        <fullName evidence="3">NPAT isoform 4</fullName>
    </submittedName>
</protein>
<dbReference type="PROSITE" id="PS50896">
    <property type="entry name" value="LISH"/>
    <property type="match status" value="1"/>
</dbReference>
<dbReference type="SMART" id="SM00667">
    <property type="entry name" value="LisH"/>
    <property type="match status" value="1"/>
</dbReference>
<organism evidence="3">
    <name type="scientific">Pongo abelii</name>
    <name type="common">Sumatran orangutan</name>
    <name type="synonym">Pongo pygmaeus abelii</name>
    <dbReference type="NCBI Taxonomy" id="9601"/>
    <lineage>
        <taxon>Eukaryota</taxon>
        <taxon>Metazoa</taxon>
        <taxon>Chordata</taxon>
        <taxon>Craniata</taxon>
        <taxon>Vertebrata</taxon>
        <taxon>Euteleostomi</taxon>
        <taxon>Mammalia</taxon>
        <taxon>Eutheria</taxon>
        <taxon>Euarchontoglires</taxon>
        <taxon>Primates</taxon>
        <taxon>Haplorrhini</taxon>
        <taxon>Catarrhini</taxon>
        <taxon>Hominidae</taxon>
        <taxon>Pongo</taxon>
    </lineage>
</organism>
<feature type="compositionally biased region" description="Basic residues" evidence="1">
    <location>
        <begin position="1279"/>
        <end position="1289"/>
    </location>
</feature>
<comment type="caution">
    <text evidence="3">The sequence shown here is derived from an EMBL/GenBank/DDBJ whole genome shotgun (WGS) entry which is preliminary data.</text>
</comment>
<feature type="region of interest" description="Disordered" evidence="1">
    <location>
        <begin position="584"/>
        <end position="689"/>
    </location>
</feature>
<feature type="compositionally biased region" description="Basic and acidic residues" evidence="1">
    <location>
        <begin position="1254"/>
        <end position="1265"/>
    </location>
</feature>
<feature type="region of interest" description="Disordered" evidence="1">
    <location>
        <begin position="1231"/>
        <end position="1296"/>
    </location>
</feature>
<dbReference type="Pfam" id="PF15712">
    <property type="entry name" value="NPAT_C"/>
    <property type="match status" value="1"/>
</dbReference>
<dbReference type="GO" id="GO:0005634">
    <property type="term" value="C:nucleus"/>
    <property type="evidence" value="ECO:0007669"/>
    <property type="project" value="TreeGrafter"/>
</dbReference>
<feature type="compositionally biased region" description="Polar residues" evidence="1">
    <location>
        <begin position="218"/>
        <end position="231"/>
    </location>
</feature>
<feature type="compositionally biased region" description="Polar residues" evidence="1">
    <location>
        <begin position="585"/>
        <end position="601"/>
    </location>
</feature>
<dbReference type="InterPro" id="IPR052850">
    <property type="entry name" value="NPAT_LisH"/>
</dbReference>
<feature type="compositionally biased region" description="Basic and acidic residues" evidence="1">
    <location>
        <begin position="1159"/>
        <end position="1168"/>
    </location>
</feature>
<sequence length="1310" mass="142069">MLLPSDVARLVLGYLQQENLISTCQTFILESSDLKEYAEHCTDEGFIPACLLSLFGKNLTTILNEYVAMKTKETSNNVPAIMSSLWKKLDHTLSQIRSMQSSPRFAGSQRARTRTGIAEIKRQRKLASQTAPASAELLTLPYLSGQFTTPPSTGTQITRPSGQISDPSRSYFVVVNHSQSQDTVTTGEALNVIPGAQEKKAHASLMSPGRRKSESQRKSTTLSGPHSTIRNFQDPNAFAVEKQMVIENAREKILSNKSLQEKLAENINKFLTSDNNIAQVPKQTDNNPTEPETSIDEFLGLPSEIHMSEEAIQDILEQTESDPAFQALFDLFDYDGQSGQPPFCTSYQNDDPLNALKNSNNHDVLRQEDQENFSQISASIQKKAFKTAIPTEQKCDIDITFESVPNLNDFNQRGNSNAECNPHCAELYTNQMSTETEMAIEIEKNSLSSNVPNESQLQPDQPDIPITSFVALGCDANNENLILSGKSSQLLSQDTSLTGKPSKKSQFCENSNDTVKLKINFHGSKSPDSSEIHKSKIEINVLEPVMSQLSNCQDNSCLQSEILPVSVESSHLNVSGQVEIHLGDSLSSTKQPSNDSTSVELNHTENEAQPSKSENSQEPSSSVKEENTIFLSLGGNDNCEKVALTPPESTPVENSHSLPPESVCSSVGDSHPESQNTDDKPSSNNSAEIDTSNIVSLKVIISDDPFVSSDTELTSAVSSINGENLPTIILSSPTKSPAKNAELVKCLSSEETVGAVLYAEVGDSASMEQSLLAFKSEDSAVNNTQNEDGIAFSANVTPCVSKDGGYIQLMPATSTAFGNSNNILIATCVTDPSALGTSVSQSNVVVLPGNSAPMTAQPLPPQLQTPPRSNSVFAVNQAVSPNFSQGKQVNNLVDSSGHSVGCPAQRTEVSDKSIATDLGKKSEDTTVPFPEESIVPAAKPCHRRVLCFDSTTAPVANTQGPNHKMVSQNKERNAVSFPNLDSPNVSSTLKPPSNNAIKREKEKPPLPKILSKSESAISRHTTTVRETQSEKKVSPTEIVLESFHKATANKENELCSDVERQKNPENSKLSVGQQNGGLRSEKSIASLQEMTKKQGTSSNNKNVLSVGTAVKDLKQEQTKSASSLITTEMLQDIQRHSSVSRLADSSDLPVPRTPGSGAGEKHKEEPIDIIKAPSSRRFSEDSSTSKVMVPPVTPDLPACSPASETGSENSVNMAAHTLMILSRAAISRTTSATPLKDNTQQFRASSRSTTKKRKIEELDERERNSRPSSKNLTNSSIPMKKKKIKKKKLPSSFPAGMDVDKFLLSLHYDE</sequence>
<feature type="region of interest" description="Disordered" evidence="1">
    <location>
        <begin position="977"/>
        <end position="1004"/>
    </location>
</feature>
<accession>A0A2J8X2A1</accession>
<proteinExistence type="predicted"/>
<dbReference type="PANTHER" id="PTHR15087">
    <property type="entry name" value="PROTEIN NPAT"/>
    <property type="match status" value="1"/>
</dbReference>
<evidence type="ECO:0000256" key="1">
    <source>
        <dbReference type="SAM" id="MobiDB-lite"/>
    </source>
</evidence>